<gene>
    <name evidence="3" type="primary">LOC112689982</name>
</gene>
<proteinExistence type="predicted"/>
<dbReference type="AlphaFoldDB" id="A0A8B8GAL3"/>
<dbReference type="Proteomes" id="UP000694846">
    <property type="component" value="Unplaced"/>
</dbReference>
<evidence type="ECO:0000256" key="1">
    <source>
        <dbReference type="SAM" id="Phobius"/>
    </source>
</evidence>
<evidence type="ECO:0000313" key="3">
    <source>
        <dbReference type="RefSeq" id="XP_025419656.1"/>
    </source>
</evidence>
<dbReference type="GeneID" id="112689982"/>
<keyword evidence="2" id="KW-1185">Reference proteome</keyword>
<feature type="transmembrane region" description="Helical" evidence="1">
    <location>
        <begin position="84"/>
        <end position="103"/>
    </location>
</feature>
<keyword evidence="1" id="KW-0812">Transmembrane</keyword>
<protein>
    <submittedName>
        <fullName evidence="3">Uncharacterized protein LOC112689982</fullName>
    </submittedName>
</protein>
<dbReference type="RefSeq" id="XP_025419656.1">
    <property type="nucleotide sequence ID" value="XM_025563871.1"/>
</dbReference>
<accession>A0A8B8GAL3</accession>
<keyword evidence="1" id="KW-1133">Transmembrane helix</keyword>
<reference evidence="3" key="1">
    <citation type="submission" date="2025-08" db="UniProtKB">
        <authorList>
            <consortium name="RefSeq"/>
        </authorList>
    </citation>
    <scope>IDENTIFICATION</scope>
    <source>
        <tissue evidence="3">Whole body</tissue>
    </source>
</reference>
<name>A0A8B8GAL3_9HEMI</name>
<keyword evidence="1" id="KW-0472">Membrane</keyword>
<sequence>MKYNVRDGVRNGCELIRKLFQILGFPLSIGNQINLHSVRVMMASIENDNKTSTVYEKNLTVCEDIHVDDIGNEDKALDIIIPDLNTSMLMVIMIIYLRAMVALKIKH</sequence>
<evidence type="ECO:0000313" key="2">
    <source>
        <dbReference type="Proteomes" id="UP000694846"/>
    </source>
</evidence>
<organism evidence="2 3">
    <name type="scientific">Sipha flava</name>
    <name type="common">yellow sugarcane aphid</name>
    <dbReference type="NCBI Taxonomy" id="143950"/>
    <lineage>
        <taxon>Eukaryota</taxon>
        <taxon>Metazoa</taxon>
        <taxon>Ecdysozoa</taxon>
        <taxon>Arthropoda</taxon>
        <taxon>Hexapoda</taxon>
        <taxon>Insecta</taxon>
        <taxon>Pterygota</taxon>
        <taxon>Neoptera</taxon>
        <taxon>Paraneoptera</taxon>
        <taxon>Hemiptera</taxon>
        <taxon>Sternorrhyncha</taxon>
        <taxon>Aphidomorpha</taxon>
        <taxon>Aphidoidea</taxon>
        <taxon>Aphididae</taxon>
        <taxon>Sipha</taxon>
    </lineage>
</organism>
<dbReference type="OrthoDB" id="10558973at2759"/>